<reference evidence="2 3" key="1">
    <citation type="submission" date="2005-11" db="EMBL/GenBank/DDBJ databases">
        <title>The complete genome sequence of Lawsonia intracellularis: the causative agent of proliferative enteropathy.</title>
        <authorList>
            <person name="Kaur K."/>
            <person name="Zhang Q."/>
            <person name="Beckler D."/>
            <person name="Munir S."/>
            <person name="Li L."/>
            <person name="Kinsley K."/>
            <person name="Herron L."/>
            <person name="Peterson A."/>
            <person name="May B."/>
            <person name="Singh S."/>
            <person name="Gebhart C."/>
            <person name="Kapur V."/>
        </authorList>
    </citation>
    <scope>NUCLEOTIDE SEQUENCE [LARGE SCALE GENOMIC DNA]</scope>
    <source>
        <strain evidence="2 3">PHE/MN1-00</strain>
    </source>
</reference>
<evidence type="ECO:0000256" key="1">
    <source>
        <dbReference type="SAM" id="SignalP"/>
    </source>
</evidence>
<dbReference type="AlphaFoldDB" id="Q1MRQ3"/>
<organism evidence="2 3">
    <name type="scientific">Lawsonia intracellularis (strain PHE/MN1-00)</name>
    <dbReference type="NCBI Taxonomy" id="363253"/>
    <lineage>
        <taxon>Bacteria</taxon>
        <taxon>Pseudomonadati</taxon>
        <taxon>Thermodesulfobacteriota</taxon>
        <taxon>Desulfovibrionia</taxon>
        <taxon>Desulfovibrionales</taxon>
        <taxon>Desulfovibrionaceae</taxon>
        <taxon>Lawsonia</taxon>
    </lineage>
</organism>
<keyword evidence="3" id="KW-1185">Reference proteome</keyword>
<dbReference type="EMBL" id="AM180252">
    <property type="protein sequence ID" value="CAJ54323.1"/>
    <property type="molecule type" value="Genomic_DNA"/>
</dbReference>
<gene>
    <name evidence="2" type="ordered locus">LI0267</name>
</gene>
<dbReference type="eggNOG" id="ENOG5032Z28">
    <property type="taxonomic scope" value="Bacteria"/>
</dbReference>
<dbReference type="Proteomes" id="UP000002430">
    <property type="component" value="Chromosome"/>
</dbReference>
<evidence type="ECO:0000313" key="2">
    <source>
        <dbReference type="EMBL" id="CAJ54323.1"/>
    </source>
</evidence>
<sequence length="122" mass="14390">MKIYALMICSLFFALCLLTTPVAIANNVQCDLTGRDWEKSSTNEKLSFLYGVSSVVVIEQEIAHKEGRKPSLFVQKWIKTFKDDTWMNIQHKIDKWYKEHPTQKNKDVLWVLWYEFMAPNTK</sequence>
<accession>Q1MRQ3</accession>
<feature type="chain" id="PRO_5004194216" evidence="1">
    <location>
        <begin position="26"/>
        <end position="122"/>
    </location>
</feature>
<dbReference type="HOGENOM" id="CLU_145321_1_0_7"/>
<evidence type="ECO:0000313" key="3">
    <source>
        <dbReference type="Proteomes" id="UP000002430"/>
    </source>
</evidence>
<keyword evidence="1" id="KW-0732">Signal</keyword>
<feature type="signal peptide" evidence="1">
    <location>
        <begin position="1"/>
        <end position="25"/>
    </location>
</feature>
<name>Q1MRQ3_LAWIP</name>
<dbReference type="KEGG" id="lip:LI0267"/>
<proteinExistence type="predicted"/>
<dbReference type="OrthoDB" id="6889413at2"/>
<protein>
    <submittedName>
        <fullName evidence="2">NA</fullName>
    </submittedName>
</protein>
<dbReference type="RefSeq" id="WP_011526349.1">
    <property type="nucleotide sequence ID" value="NC_008011.1"/>
</dbReference>